<sequence length="105" mass="12004">MTKDLNRAPLKIEVYEKVYVPKEGDPPQRAVETRQKYNELKVQAESQGKLYEVDDSELFCKVVPTYRGRRYRTGSKAESLSGSVECSSRHSGPTQHEIDTLIQTQ</sequence>
<evidence type="ECO:0000313" key="3">
    <source>
        <dbReference type="Proteomes" id="UP001152484"/>
    </source>
</evidence>
<gene>
    <name evidence="2" type="ORF">CEURO_LOCUS20965</name>
</gene>
<dbReference type="AlphaFoldDB" id="A0A9P0ZZA9"/>
<protein>
    <submittedName>
        <fullName evidence="2">Uncharacterized protein</fullName>
    </submittedName>
</protein>
<feature type="compositionally biased region" description="Polar residues" evidence="1">
    <location>
        <begin position="76"/>
        <end position="94"/>
    </location>
</feature>
<dbReference type="EMBL" id="CAMAPE010000070">
    <property type="protein sequence ID" value="CAH9115980.1"/>
    <property type="molecule type" value="Genomic_DNA"/>
</dbReference>
<feature type="non-terminal residue" evidence="2">
    <location>
        <position position="1"/>
    </location>
</feature>
<organism evidence="2 3">
    <name type="scientific">Cuscuta europaea</name>
    <name type="common">European dodder</name>
    <dbReference type="NCBI Taxonomy" id="41803"/>
    <lineage>
        <taxon>Eukaryota</taxon>
        <taxon>Viridiplantae</taxon>
        <taxon>Streptophyta</taxon>
        <taxon>Embryophyta</taxon>
        <taxon>Tracheophyta</taxon>
        <taxon>Spermatophyta</taxon>
        <taxon>Magnoliopsida</taxon>
        <taxon>eudicotyledons</taxon>
        <taxon>Gunneridae</taxon>
        <taxon>Pentapetalae</taxon>
        <taxon>asterids</taxon>
        <taxon>lamiids</taxon>
        <taxon>Solanales</taxon>
        <taxon>Convolvulaceae</taxon>
        <taxon>Cuscuteae</taxon>
        <taxon>Cuscuta</taxon>
        <taxon>Cuscuta subgen. Cuscuta</taxon>
    </lineage>
</organism>
<reference evidence="2" key="1">
    <citation type="submission" date="2022-07" db="EMBL/GenBank/DDBJ databases">
        <authorList>
            <person name="Macas J."/>
            <person name="Novak P."/>
            <person name="Neumann P."/>
        </authorList>
    </citation>
    <scope>NUCLEOTIDE SEQUENCE</scope>
</reference>
<feature type="region of interest" description="Disordered" evidence="1">
    <location>
        <begin position="74"/>
        <end position="105"/>
    </location>
</feature>
<comment type="caution">
    <text evidence="2">The sequence shown here is derived from an EMBL/GenBank/DDBJ whole genome shotgun (WGS) entry which is preliminary data.</text>
</comment>
<dbReference type="Proteomes" id="UP001152484">
    <property type="component" value="Unassembled WGS sequence"/>
</dbReference>
<name>A0A9P0ZZA9_CUSEU</name>
<evidence type="ECO:0000256" key="1">
    <source>
        <dbReference type="SAM" id="MobiDB-lite"/>
    </source>
</evidence>
<evidence type="ECO:0000313" key="2">
    <source>
        <dbReference type="EMBL" id="CAH9115980.1"/>
    </source>
</evidence>
<keyword evidence="3" id="KW-1185">Reference proteome</keyword>
<proteinExistence type="predicted"/>
<accession>A0A9P0ZZA9</accession>